<proteinExistence type="predicted"/>
<dbReference type="EMBL" id="LAZR01005838">
    <property type="protein sequence ID" value="KKM96758.1"/>
    <property type="molecule type" value="Genomic_DNA"/>
</dbReference>
<name>A0A0F9LTR0_9ZZZZ</name>
<gene>
    <name evidence="1" type="ORF">LCGC14_1174950</name>
</gene>
<accession>A0A0F9LTR0</accession>
<reference evidence="1" key="1">
    <citation type="journal article" date="2015" name="Nature">
        <title>Complex archaea that bridge the gap between prokaryotes and eukaryotes.</title>
        <authorList>
            <person name="Spang A."/>
            <person name="Saw J.H."/>
            <person name="Jorgensen S.L."/>
            <person name="Zaremba-Niedzwiedzka K."/>
            <person name="Martijn J."/>
            <person name="Lind A.E."/>
            <person name="van Eijk R."/>
            <person name="Schleper C."/>
            <person name="Guy L."/>
            <person name="Ettema T.J."/>
        </authorList>
    </citation>
    <scope>NUCLEOTIDE SEQUENCE</scope>
</reference>
<protein>
    <submittedName>
        <fullName evidence="1">Uncharacterized protein</fullName>
    </submittedName>
</protein>
<sequence length="74" mass="8533">MSEQKAAPRAKVWQTDTEVQCRNETSFKAKIRFRYIPGKGLVPAIDCPNCGRCYHLQDDGAWFSDRELVILEED</sequence>
<comment type="caution">
    <text evidence="1">The sequence shown here is derived from an EMBL/GenBank/DDBJ whole genome shotgun (WGS) entry which is preliminary data.</text>
</comment>
<evidence type="ECO:0000313" key="1">
    <source>
        <dbReference type="EMBL" id="KKM96758.1"/>
    </source>
</evidence>
<organism evidence="1">
    <name type="scientific">marine sediment metagenome</name>
    <dbReference type="NCBI Taxonomy" id="412755"/>
    <lineage>
        <taxon>unclassified sequences</taxon>
        <taxon>metagenomes</taxon>
        <taxon>ecological metagenomes</taxon>
    </lineage>
</organism>
<dbReference type="AlphaFoldDB" id="A0A0F9LTR0"/>